<dbReference type="AlphaFoldDB" id="A0A6N8IQA5"/>
<dbReference type="Proteomes" id="UP000469385">
    <property type="component" value="Unassembled WGS sequence"/>
</dbReference>
<dbReference type="InterPro" id="IPR011051">
    <property type="entry name" value="RmlC_Cupin_sf"/>
</dbReference>
<dbReference type="SUPFAM" id="SSF51182">
    <property type="entry name" value="RmlC-like cupins"/>
    <property type="match status" value="1"/>
</dbReference>
<evidence type="ECO:0000259" key="1">
    <source>
        <dbReference type="Pfam" id="PF07883"/>
    </source>
</evidence>
<accession>A0A6N8IQA5</accession>
<comment type="caution">
    <text evidence="2">The sequence shown here is derived from an EMBL/GenBank/DDBJ whole genome shotgun (WGS) entry which is preliminary data.</text>
</comment>
<keyword evidence="3" id="KW-1185">Reference proteome</keyword>
<dbReference type="EMBL" id="WSEL01000003">
    <property type="protein sequence ID" value="MVQ28892.1"/>
    <property type="molecule type" value="Genomic_DNA"/>
</dbReference>
<reference evidence="2 3" key="1">
    <citation type="submission" date="2019-12" db="EMBL/GenBank/DDBJ databases">
        <authorList>
            <person name="Huq M.A."/>
        </authorList>
    </citation>
    <scope>NUCLEOTIDE SEQUENCE [LARGE SCALE GENOMIC DNA]</scope>
    <source>
        <strain evidence="2 3">MAH-25</strain>
    </source>
</reference>
<proteinExistence type="predicted"/>
<dbReference type="Gene3D" id="2.60.120.10">
    <property type="entry name" value="Jelly Rolls"/>
    <property type="match status" value="1"/>
</dbReference>
<dbReference type="Pfam" id="PF07883">
    <property type="entry name" value="Cupin_2"/>
    <property type="match status" value="1"/>
</dbReference>
<dbReference type="InterPro" id="IPR052538">
    <property type="entry name" value="Flavonoid_dioxygenase-like"/>
</dbReference>
<gene>
    <name evidence="2" type="ORF">GON04_05525</name>
</gene>
<evidence type="ECO:0000313" key="3">
    <source>
        <dbReference type="Proteomes" id="UP000469385"/>
    </source>
</evidence>
<feature type="domain" description="Cupin type-2" evidence="1">
    <location>
        <begin position="81"/>
        <end position="145"/>
    </location>
</feature>
<dbReference type="PANTHER" id="PTHR43346">
    <property type="entry name" value="LIGAND BINDING DOMAIN PROTEIN, PUTATIVE (AFU_ORTHOLOGUE AFUA_6G14370)-RELATED"/>
    <property type="match status" value="1"/>
</dbReference>
<dbReference type="InterPro" id="IPR014710">
    <property type="entry name" value="RmlC-like_jellyroll"/>
</dbReference>
<dbReference type="PANTHER" id="PTHR43346:SF1">
    <property type="entry name" value="QUERCETIN 2,3-DIOXYGENASE-RELATED"/>
    <property type="match status" value="1"/>
</dbReference>
<name>A0A6N8IQA5_9BURK</name>
<organism evidence="2 3">
    <name type="scientific">Ramlibacter pinisoli</name>
    <dbReference type="NCBI Taxonomy" id="2682844"/>
    <lineage>
        <taxon>Bacteria</taxon>
        <taxon>Pseudomonadati</taxon>
        <taxon>Pseudomonadota</taxon>
        <taxon>Betaproteobacteria</taxon>
        <taxon>Burkholderiales</taxon>
        <taxon>Comamonadaceae</taxon>
        <taxon>Ramlibacter</taxon>
    </lineage>
</organism>
<sequence length="323" mass="34794">MSSAATAPTSTGPLLARFKDLVSYQSQHADNGIPREVMEYLAANKVFPVVCPPGLVGRNALAPLLGWPGLCITIAQCTPRQGPVAHNHTGTLETFFCLDGRFDVEWGNRLEHKVTLEPGDLCSVPPGVYRTFRNLTDGEARLLVLIQGDEKMSDKIEMPRRIGEEVRQKHGDRVMELLAGINMRFQGGEAKDITPEQMQSRIGRAAHLEPRAGAQETVFPLMAPQAGGAPVQAWPGLSVALLQPSAGEASTATVDGEHAQWVINIGDTACEVVVDGRTTVLGRYDLVRVEPGTTRTVRGSTGQACRILLATQGRDTISAQAIQ</sequence>
<protein>
    <submittedName>
        <fullName evidence="2">Cupin domain-containing protein</fullName>
    </submittedName>
</protein>
<dbReference type="RefSeq" id="WP_157396949.1">
    <property type="nucleotide sequence ID" value="NZ_WSEL01000003.1"/>
</dbReference>
<dbReference type="InterPro" id="IPR013096">
    <property type="entry name" value="Cupin_2"/>
</dbReference>
<evidence type="ECO:0000313" key="2">
    <source>
        <dbReference type="EMBL" id="MVQ28892.1"/>
    </source>
</evidence>